<organism evidence="2 3">
    <name type="scientific">Candidatus Collierbacteria bacterium GW2011_GWA2_46_26</name>
    <dbReference type="NCBI Taxonomy" id="1618381"/>
    <lineage>
        <taxon>Bacteria</taxon>
        <taxon>Candidatus Collieribacteriota</taxon>
    </lineage>
</organism>
<feature type="chain" id="PRO_5002539023" description="Lipoprotein" evidence="1">
    <location>
        <begin position="25"/>
        <end position="318"/>
    </location>
</feature>
<dbReference type="PROSITE" id="PS51257">
    <property type="entry name" value="PROKAR_LIPOPROTEIN"/>
    <property type="match status" value="1"/>
</dbReference>
<proteinExistence type="predicted"/>
<gene>
    <name evidence="2" type="ORF">UX47_C0007G0015</name>
</gene>
<evidence type="ECO:0000313" key="2">
    <source>
        <dbReference type="EMBL" id="KKU32771.1"/>
    </source>
</evidence>
<dbReference type="EMBL" id="LCMI01000007">
    <property type="protein sequence ID" value="KKU32771.1"/>
    <property type="molecule type" value="Genomic_DNA"/>
</dbReference>
<sequence>MRKLKVWFGLTSILLILLGACAPAAFEKGSTLICPKDYDPASSKCTVRLSAEETYDALTSQELPAVRLGVDEVGVYRVNAEEYGIYEGVGYHPTPSDYVRVYTRQQIHIVSDIDPNACGGTYNDFNCVKALSNVTLKGYQKFGASYALDVSLDFSSQENLRLLYEVGGAAQLMVKFNDRSRDTLRDSTDIDPQKYISGEMKRPDVAAIWLEKLEKSKYMTDWQYFRLFKFEDLAVRYFEPEKSDSGDSGSSSQVLEDQEFQDFLHRRDLFCAQYEIGTSLRAECERTFVCSESNQVCYFGGAIIPIDQLPTATPTTTP</sequence>
<evidence type="ECO:0000256" key="1">
    <source>
        <dbReference type="SAM" id="SignalP"/>
    </source>
</evidence>
<keyword evidence="1" id="KW-0732">Signal</keyword>
<dbReference type="Proteomes" id="UP000034794">
    <property type="component" value="Unassembled WGS sequence"/>
</dbReference>
<evidence type="ECO:0000313" key="3">
    <source>
        <dbReference type="Proteomes" id="UP000034794"/>
    </source>
</evidence>
<accession>A0A0G1PJ48</accession>
<protein>
    <recommendedName>
        <fullName evidence="4">Lipoprotein</fullName>
    </recommendedName>
</protein>
<comment type="caution">
    <text evidence="2">The sequence shown here is derived from an EMBL/GenBank/DDBJ whole genome shotgun (WGS) entry which is preliminary data.</text>
</comment>
<name>A0A0G1PJ48_9BACT</name>
<evidence type="ECO:0008006" key="4">
    <source>
        <dbReference type="Google" id="ProtNLM"/>
    </source>
</evidence>
<feature type="signal peptide" evidence="1">
    <location>
        <begin position="1"/>
        <end position="24"/>
    </location>
</feature>
<reference evidence="2 3" key="1">
    <citation type="journal article" date="2015" name="Nature">
        <title>rRNA introns, odd ribosomes, and small enigmatic genomes across a large radiation of phyla.</title>
        <authorList>
            <person name="Brown C.T."/>
            <person name="Hug L.A."/>
            <person name="Thomas B.C."/>
            <person name="Sharon I."/>
            <person name="Castelle C.J."/>
            <person name="Singh A."/>
            <person name="Wilkins M.J."/>
            <person name="Williams K.H."/>
            <person name="Banfield J.F."/>
        </authorList>
    </citation>
    <scope>NUCLEOTIDE SEQUENCE [LARGE SCALE GENOMIC DNA]</scope>
</reference>
<dbReference type="AlphaFoldDB" id="A0A0G1PJ48"/>